<keyword evidence="2" id="KW-0472">Membrane</keyword>
<evidence type="ECO:0000313" key="4">
    <source>
        <dbReference type="EMBL" id="EPN30358.1"/>
    </source>
</evidence>
<feature type="compositionally biased region" description="Basic and acidic residues" evidence="1">
    <location>
        <begin position="195"/>
        <end position="205"/>
    </location>
</feature>
<sequence>MILGGSVAVGTIAGGVGGAIFFGVGAVPGAAAGAGIGLQVGNLILLALGLSSIAEYFYQGLPACLSTFQEGFATAWHADEGLKPEGLDPTGGSAYVMQERIDRAAQQIAKGQEQLVLLLFTAIVTYMTRGQVKAGLMGSMDSIAARSAKLQSEISNKQFANWLARNEQKLLAQPELRVNEPAPFKNAQDPQPDAQGKKPESPPKVEKIERHELGDIIGTYSALDPGPLPPDIAATFTGGRYTVVKLERDTVLNRVGTAEQELGQFFSRYTPDGVIQSRIDRAILPEWPTGGKSPIDTVFNVKIPAGTEVYIGEIGSQGGFYVGGAEQIVVIKPWTIKGIEVMGSGPLK</sequence>
<reference evidence="4 5" key="1">
    <citation type="journal article" date="2013" name="PLoS Pathog.">
        <title>Genomic analysis of the Kiwifruit pathogen Pseudomonas syringae pv. actinidiae provides insight into the origins of an emergent plant disease.</title>
        <authorList>
            <person name="McCann H.C."/>
            <person name="Rikkerink E.H."/>
            <person name="Bertels F."/>
            <person name="Fiers M."/>
            <person name="Lu A."/>
            <person name="Rees-George J."/>
            <person name="Andersen M.T."/>
            <person name="Gleave A.P."/>
            <person name="Haubold B."/>
            <person name="Wohlers M.W."/>
            <person name="Guttman D.S."/>
            <person name="Wang P.W."/>
            <person name="Straub C."/>
            <person name="Vanneste J.L."/>
            <person name="Rainey P.B."/>
            <person name="Templeton M.D."/>
        </authorList>
    </citation>
    <scope>NUCLEOTIDE SEQUENCE [LARGE SCALE GENOMIC DNA]</scope>
    <source>
        <strain evidence="4 5">ICMP 18807</strain>
    </source>
</reference>
<evidence type="ECO:0000256" key="2">
    <source>
        <dbReference type="SAM" id="Phobius"/>
    </source>
</evidence>
<name>S6SHK2_PSESF</name>
<dbReference type="Pfam" id="PF21724">
    <property type="entry name" value="DUF6861"/>
    <property type="match status" value="1"/>
</dbReference>
<dbReference type="AlphaFoldDB" id="S6SHK2"/>
<gene>
    <name evidence="4" type="ORF">A244_38720</name>
</gene>
<keyword evidence="2" id="KW-0812">Transmembrane</keyword>
<dbReference type="PATRIC" id="fig|1194404.4.peg.7924"/>
<feature type="region of interest" description="Disordered" evidence="1">
    <location>
        <begin position="182"/>
        <end position="205"/>
    </location>
</feature>
<evidence type="ECO:0000256" key="1">
    <source>
        <dbReference type="SAM" id="MobiDB-lite"/>
    </source>
</evidence>
<dbReference type="InterPro" id="IPR049195">
    <property type="entry name" value="Tre1-like_N"/>
</dbReference>
<dbReference type="EMBL" id="AOKG01002651">
    <property type="protein sequence ID" value="EPN30358.1"/>
    <property type="molecule type" value="Genomic_DNA"/>
</dbReference>
<dbReference type="Proteomes" id="UP000015729">
    <property type="component" value="Unassembled WGS sequence"/>
</dbReference>
<feature type="transmembrane region" description="Helical" evidence="2">
    <location>
        <begin position="40"/>
        <end position="58"/>
    </location>
</feature>
<feature type="transmembrane region" description="Helical" evidence="2">
    <location>
        <begin position="6"/>
        <end position="28"/>
    </location>
</feature>
<evidence type="ECO:0000313" key="5">
    <source>
        <dbReference type="Proteomes" id="UP000015729"/>
    </source>
</evidence>
<accession>S6SHK2</accession>
<proteinExistence type="predicted"/>
<feature type="domain" description="NAD(+)--protein-arginine ADP-ribosyltransferase Tre1-like N-terminal" evidence="3">
    <location>
        <begin position="1"/>
        <end position="167"/>
    </location>
</feature>
<protein>
    <recommendedName>
        <fullName evidence="3">NAD(+)--protein-arginine ADP-ribosyltransferase Tre1-like N-terminal domain-containing protein</fullName>
    </recommendedName>
</protein>
<organism evidence="4 5">
    <name type="scientific">Pseudomonas syringae pv. actinidiae ICMP 18807</name>
    <dbReference type="NCBI Taxonomy" id="1194404"/>
    <lineage>
        <taxon>Bacteria</taxon>
        <taxon>Pseudomonadati</taxon>
        <taxon>Pseudomonadota</taxon>
        <taxon>Gammaproteobacteria</taxon>
        <taxon>Pseudomonadales</taxon>
        <taxon>Pseudomonadaceae</taxon>
        <taxon>Pseudomonas</taxon>
        <taxon>Pseudomonas syringae</taxon>
    </lineage>
</organism>
<keyword evidence="2" id="KW-1133">Transmembrane helix</keyword>
<evidence type="ECO:0000259" key="3">
    <source>
        <dbReference type="Pfam" id="PF21724"/>
    </source>
</evidence>
<comment type="caution">
    <text evidence="4">The sequence shown here is derived from an EMBL/GenBank/DDBJ whole genome shotgun (WGS) entry which is preliminary data.</text>
</comment>